<dbReference type="GO" id="GO:0006605">
    <property type="term" value="P:protein targeting"/>
    <property type="evidence" value="ECO:0007669"/>
    <property type="project" value="UniProtKB-UniRule"/>
</dbReference>
<dbReference type="SMART" id="SM00958">
    <property type="entry name" value="SecA_PP_bind"/>
    <property type="match status" value="1"/>
</dbReference>
<feature type="domain" description="Helicase C-terminal" evidence="18">
    <location>
        <begin position="500"/>
        <end position="681"/>
    </location>
</feature>
<evidence type="ECO:0000256" key="10">
    <source>
        <dbReference type="ARBA" id="ARBA00022840"/>
    </source>
</evidence>
<evidence type="ECO:0000256" key="14">
    <source>
        <dbReference type="ARBA" id="ARBA00023136"/>
    </source>
</evidence>
<dbReference type="PROSITE" id="PS51192">
    <property type="entry name" value="HELICASE_ATP_BIND_1"/>
    <property type="match status" value="1"/>
</dbReference>
<evidence type="ECO:0000256" key="15">
    <source>
        <dbReference type="HAMAP-Rule" id="MF_01382"/>
    </source>
</evidence>
<evidence type="ECO:0000256" key="4">
    <source>
        <dbReference type="ARBA" id="ARBA00022448"/>
    </source>
</evidence>
<reference evidence="20 21" key="1">
    <citation type="journal article" date="2016" name="Nat. Commun.">
        <title>Thousands of microbial genomes shed light on interconnected biogeochemical processes in an aquifer system.</title>
        <authorList>
            <person name="Anantharaman K."/>
            <person name="Brown C.T."/>
            <person name="Hug L.A."/>
            <person name="Sharon I."/>
            <person name="Castelle C.J."/>
            <person name="Probst A.J."/>
            <person name="Thomas B.C."/>
            <person name="Singh A."/>
            <person name="Wilkins M.J."/>
            <person name="Karaoz U."/>
            <person name="Brodie E.L."/>
            <person name="Williams K.H."/>
            <person name="Hubbard S.S."/>
            <person name="Banfield J.F."/>
        </authorList>
    </citation>
    <scope>NUCLEOTIDE SEQUENCE [LARGE SCALE GENOMIC DNA]</scope>
</reference>
<sequence length="872" mass="97686">MSIFTKLFGDANQKNIKNLQPIIEKIGSFDLVMQALSSDQLKEKTKEFKGRLAKGETLDDLLPEAFALTREAARRTLNQRHFDSQLIGGMVLHQGKAAEMRTGEGKTLSATLPAYLNALEGRGVHIVTVNEYLAKRDMVWMGQIYHALGISVGCITNQAGYVYDADHKNPGHGISNDQLPLTHRASSQVLSKSRQVEDPRSQSGQIPNSNDPAFAEASAGKQNSNNDELDKKRDLVGGFKVVEDFLRPASKKEAYDADITYGTNNEFGFDYLRDNMVVNLSEQVQRGHHYVIVDEVDSVLIDEARVPLIISGQAEDATEKYYQFAKVVARLEKETDYVLDEKLKAVNFTEEGQNKVVTHLGADPWQDNDIATTHQLESALKAKTLFLKDRDYVVKGQEVMIIDEFTGRMLPGRRWSSGLHQAVEAKEGVHIQPESVTLATITFQNYFRQYKKISGMTGTALTSAEELDKVYGLDVVVVPTNKEMVRKDFSDKIFKTEEGKFKAVIREIKELHQKGQPVLVGTRSVERNEYLGKLLEMEGIPHQVLNAKNHEREGEIIAQAGKMGAVTIATNMAGRGVDIILGGNPPDPESAKKVRELGGLYVLGTERHDARRIDNQLRGRAGRQGDPGASQFFVSLEDDLMRIFGGDRIKSIMTVLKVPDDEPIQAGMISNALESAQQKIEGFNFDARHHVLEYDDVMNKHREIVYKKRHAFLVNPVSSLRGATATRQSTDDFTEGLAKKEKDLGEDQFRQLVKFVGLKVIDTLWQDHLSNMEHMRESVKLRAYGGKDPLVEYKNEGRRLFTQMLEEIDATIGNNILTAHLHANAPRNNTEIHAEQHGNEIGRNDQCPCASGKKWKRCGMVNSPEHQQNMVK</sequence>
<keyword evidence="13 15" id="KW-0811">Translocation</keyword>
<dbReference type="GO" id="GO:0008564">
    <property type="term" value="F:protein-exporting ATPase activity"/>
    <property type="evidence" value="ECO:0007669"/>
    <property type="project" value="UniProtKB-EC"/>
</dbReference>
<dbReference type="EMBL" id="MHOT01000001">
    <property type="protein sequence ID" value="OGZ69865.1"/>
    <property type="molecule type" value="Genomic_DNA"/>
</dbReference>
<feature type="binding site" evidence="15">
    <location>
        <begin position="103"/>
        <end position="107"/>
    </location>
    <ligand>
        <name>ATP</name>
        <dbReference type="ChEBI" id="CHEBI:30616"/>
    </ligand>
</feature>
<evidence type="ECO:0000256" key="5">
    <source>
        <dbReference type="ARBA" id="ARBA00022475"/>
    </source>
</evidence>
<dbReference type="HAMAP" id="MF_01382">
    <property type="entry name" value="SecA"/>
    <property type="match status" value="1"/>
</dbReference>
<dbReference type="PROSITE" id="PS51196">
    <property type="entry name" value="SECA_MOTOR_DEAD"/>
    <property type="match status" value="1"/>
</dbReference>
<feature type="domain" description="SecA family profile" evidence="19">
    <location>
        <begin position="1"/>
        <end position="665"/>
    </location>
</feature>
<evidence type="ECO:0000256" key="11">
    <source>
        <dbReference type="ARBA" id="ARBA00022927"/>
    </source>
</evidence>
<evidence type="ECO:0000259" key="17">
    <source>
        <dbReference type="PROSITE" id="PS51192"/>
    </source>
</evidence>
<keyword evidence="10 15" id="KW-0067">ATP-binding</keyword>
<dbReference type="GO" id="GO:0043952">
    <property type="term" value="P:protein transport by the Sec complex"/>
    <property type="evidence" value="ECO:0007669"/>
    <property type="project" value="TreeGrafter"/>
</dbReference>
<evidence type="ECO:0000259" key="19">
    <source>
        <dbReference type="PROSITE" id="PS51196"/>
    </source>
</evidence>
<dbReference type="PROSITE" id="PS01312">
    <property type="entry name" value="SECA"/>
    <property type="match status" value="1"/>
</dbReference>
<dbReference type="GO" id="GO:0005886">
    <property type="term" value="C:plasma membrane"/>
    <property type="evidence" value="ECO:0007669"/>
    <property type="project" value="UniProtKB-SubCell"/>
</dbReference>
<comment type="subunit">
    <text evidence="15">Monomer and homodimer. Part of the essential Sec protein translocation apparatus which comprises SecA, SecYEG and auxiliary proteins SecDF. Other proteins may also be involved.</text>
</comment>
<evidence type="ECO:0000256" key="3">
    <source>
        <dbReference type="ARBA" id="ARBA00007650"/>
    </source>
</evidence>
<dbReference type="NCBIfam" id="NF009538">
    <property type="entry name" value="PRK12904.1"/>
    <property type="match status" value="1"/>
</dbReference>
<feature type="compositionally biased region" description="Polar residues" evidence="16">
    <location>
        <begin position="201"/>
        <end position="211"/>
    </location>
</feature>
<evidence type="ECO:0000256" key="9">
    <source>
        <dbReference type="ARBA" id="ARBA00022833"/>
    </source>
</evidence>
<dbReference type="PANTHER" id="PTHR30612">
    <property type="entry name" value="SECA INNER MEMBRANE COMPONENT OF SEC PROTEIN SECRETION SYSTEM"/>
    <property type="match status" value="1"/>
</dbReference>
<evidence type="ECO:0000256" key="8">
    <source>
        <dbReference type="ARBA" id="ARBA00022741"/>
    </source>
</evidence>
<dbReference type="InterPro" id="IPR020937">
    <property type="entry name" value="SecA_CS"/>
</dbReference>
<organism evidence="20 21">
    <name type="scientific">Candidatus Staskawiczbacteria bacterium RIFCSPHIGHO2_02_FULL_42_22</name>
    <dbReference type="NCBI Taxonomy" id="1802207"/>
    <lineage>
        <taxon>Bacteria</taxon>
        <taxon>Candidatus Staskawicziibacteriota</taxon>
    </lineage>
</organism>
<dbReference type="GO" id="GO:0065002">
    <property type="term" value="P:intracellular protein transmembrane transport"/>
    <property type="evidence" value="ECO:0007669"/>
    <property type="project" value="UniProtKB-UniRule"/>
</dbReference>
<evidence type="ECO:0000256" key="7">
    <source>
        <dbReference type="ARBA" id="ARBA00022723"/>
    </source>
</evidence>
<dbReference type="STRING" id="1802207.A3D44_03125"/>
<dbReference type="InterPro" id="IPR014018">
    <property type="entry name" value="SecA_motor_DEAD"/>
</dbReference>
<protein>
    <recommendedName>
        <fullName evidence="15">Protein translocase subunit SecA</fullName>
        <ecNumber evidence="15">7.4.2.8</ecNumber>
    </recommendedName>
</protein>
<dbReference type="Gene3D" id="3.90.1440.10">
    <property type="entry name" value="SecA, preprotein cross-linking domain"/>
    <property type="match status" value="1"/>
</dbReference>
<dbReference type="CDD" id="cd18803">
    <property type="entry name" value="SF2_C_secA"/>
    <property type="match status" value="1"/>
</dbReference>
<keyword evidence="14 15" id="KW-0472">Membrane</keyword>
<feature type="domain" description="Helicase ATP-binding" evidence="17">
    <location>
        <begin position="87"/>
        <end position="332"/>
    </location>
</feature>
<keyword evidence="5 15" id="KW-1003">Cell membrane</keyword>
<dbReference type="InterPro" id="IPR011115">
    <property type="entry name" value="SecA_DEAD"/>
</dbReference>
<dbReference type="FunFam" id="3.40.50.300:FF:000429">
    <property type="entry name" value="Preprotein translocase subunit SecA"/>
    <property type="match status" value="1"/>
</dbReference>
<feature type="binding site" evidence="15">
    <location>
        <position position="578"/>
    </location>
    <ligand>
        <name>ATP</name>
        <dbReference type="ChEBI" id="CHEBI:30616"/>
    </ligand>
</feature>
<dbReference type="Proteomes" id="UP000178820">
    <property type="component" value="Unassembled WGS sequence"/>
</dbReference>
<keyword evidence="11 15" id="KW-0653">Protein transport</keyword>
<dbReference type="SUPFAM" id="SSF81886">
    <property type="entry name" value="Helical scaffold and wing domains of SecA"/>
    <property type="match status" value="1"/>
</dbReference>
<dbReference type="GO" id="GO:0005829">
    <property type="term" value="C:cytosol"/>
    <property type="evidence" value="ECO:0007669"/>
    <property type="project" value="TreeGrafter"/>
</dbReference>
<dbReference type="GO" id="GO:0046872">
    <property type="term" value="F:metal ion binding"/>
    <property type="evidence" value="ECO:0007669"/>
    <property type="project" value="UniProtKB-KW"/>
</dbReference>
<proteinExistence type="inferred from homology"/>
<dbReference type="SUPFAM" id="SSF81767">
    <property type="entry name" value="Pre-protein crosslinking domain of SecA"/>
    <property type="match status" value="1"/>
</dbReference>
<keyword evidence="6 15" id="KW-0963">Cytoplasm</keyword>
<dbReference type="PRINTS" id="PR00906">
    <property type="entry name" value="SECA"/>
</dbReference>
<dbReference type="PROSITE" id="PS51194">
    <property type="entry name" value="HELICASE_CTER"/>
    <property type="match status" value="1"/>
</dbReference>
<keyword evidence="8 15" id="KW-0547">Nucleotide-binding</keyword>
<comment type="subcellular location">
    <subcellularLocation>
        <location evidence="15">Cell membrane</location>
        <topology evidence="15">Peripheral membrane protein</topology>
        <orientation evidence="15">Cytoplasmic side</orientation>
    </subcellularLocation>
    <subcellularLocation>
        <location evidence="15">Cytoplasm</location>
    </subcellularLocation>
    <subcellularLocation>
        <location evidence="2">Membrane</location>
        <topology evidence="2">Peripheral membrane protein</topology>
    </subcellularLocation>
    <text evidence="15">Distribution is 50-50.</text>
</comment>
<keyword evidence="7" id="KW-0479">Metal-binding</keyword>
<dbReference type="SMART" id="SM00957">
    <property type="entry name" value="SecA_DEAD"/>
    <property type="match status" value="1"/>
</dbReference>
<evidence type="ECO:0000256" key="1">
    <source>
        <dbReference type="ARBA" id="ARBA00001947"/>
    </source>
</evidence>
<evidence type="ECO:0000256" key="2">
    <source>
        <dbReference type="ARBA" id="ARBA00004170"/>
    </source>
</evidence>
<dbReference type="InterPro" id="IPR001650">
    <property type="entry name" value="Helicase_C-like"/>
</dbReference>
<dbReference type="Pfam" id="PF21090">
    <property type="entry name" value="P-loop_SecA"/>
    <property type="match status" value="2"/>
</dbReference>
<dbReference type="SUPFAM" id="SSF52540">
    <property type="entry name" value="P-loop containing nucleoside triphosphate hydrolases"/>
    <property type="match status" value="2"/>
</dbReference>
<dbReference type="Pfam" id="PF07516">
    <property type="entry name" value="SecA_SW"/>
    <property type="match status" value="2"/>
</dbReference>
<gene>
    <name evidence="15" type="primary">secA</name>
    <name evidence="20" type="ORF">A3D44_03125</name>
</gene>
<dbReference type="Pfam" id="PF02810">
    <property type="entry name" value="SEC-C"/>
    <property type="match status" value="1"/>
</dbReference>
<name>A0A1G2I553_9BACT</name>
<evidence type="ECO:0000313" key="20">
    <source>
        <dbReference type="EMBL" id="OGZ69865.1"/>
    </source>
</evidence>
<dbReference type="CDD" id="cd17928">
    <property type="entry name" value="DEXDc_SecA"/>
    <property type="match status" value="1"/>
</dbReference>
<comment type="caution">
    <text evidence="20">The sequence shown here is derived from an EMBL/GenBank/DDBJ whole genome shotgun (WGS) entry which is preliminary data.</text>
</comment>
<keyword evidence="4 15" id="KW-0813">Transport</keyword>
<dbReference type="InterPro" id="IPR027417">
    <property type="entry name" value="P-loop_NTPase"/>
</dbReference>
<dbReference type="GO" id="GO:0031522">
    <property type="term" value="C:cell envelope Sec protein transport complex"/>
    <property type="evidence" value="ECO:0007669"/>
    <property type="project" value="TreeGrafter"/>
</dbReference>
<dbReference type="InterPro" id="IPR011130">
    <property type="entry name" value="SecA_preprotein_X-link_dom"/>
</dbReference>
<accession>A0A1G2I553</accession>
<evidence type="ECO:0000256" key="6">
    <source>
        <dbReference type="ARBA" id="ARBA00022490"/>
    </source>
</evidence>
<keyword evidence="9" id="KW-0862">Zinc</keyword>
<dbReference type="Gene3D" id="1.10.3060.10">
    <property type="entry name" value="Helical scaffold and wing domains of SecA"/>
    <property type="match status" value="2"/>
</dbReference>
<comment type="similarity">
    <text evidence="3 15">Belongs to the SecA family.</text>
</comment>
<dbReference type="Pfam" id="PF07517">
    <property type="entry name" value="SecA_DEAD"/>
    <property type="match status" value="2"/>
</dbReference>
<feature type="region of interest" description="Disordered" evidence="16">
    <location>
        <begin position="187"/>
        <end position="230"/>
    </location>
</feature>
<dbReference type="GO" id="GO:0017038">
    <property type="term" value="P:protein import"/>
    <property type="evidence" value="ECO:0007669"/>
    <property type="project" value="InterPro"/>
</dbReference>
<dbReference type="InterPro" id="IPR044722">
    <property type="entry name" value="SecA_SF2_C"/>
</dbReference>
<dbReference type="InterPro" id="IPR014001">
    <property type="entry name" value="Helicase_ATP-bd"/>
</dbReference>
<evidence type="ECO:0000259" key="18">
    <source>
        <dbReference type="PROSITE" id="PS51194"/>
    </source>
</evidence>
<dbReference type="Pfam" id="PF01043">
    <property type="entry name" value="SecA_PP_bind"/>
    <property type="match status" value="1"/>
</dbReference>
<comment type="cofactor">
    <cofactor evidence="1">
        <name>Zn(2+)</name>
        <dbReference type="ChEBI" id="CHEBI:29105"/>
    </cofactor>
</comment>
<dbReference type="Gene3D" id="3.40.50.300">
    <property type="entry name" value="P-loop containing nucleotide triphosphate hydrolases"/>
    <property type="match status" value="4"/>
</dbReference>
<comment type="function">
    <text evidence="15">Part of the Sec protein translocase complex. Interacts with the SecYEG preprotein conducting channel. Has a central role in coupling the hydrolysis of ATP to the transfer of proteins into and across the cell membrane, serving as an ATP-driven molecular motor driving the stepwise translocation of polypeptide chains across the membrane.</text>
</comment>
<dbReference type="InterPro" id="IPR036266">
    <property type="entry name" value="SecA_Wing/Scaffold_sf"/>
</dbReference>
<dbReference type="GO" id="GO:0005524">
    <property type="term" value="F:ATP binding"/>
    <property type="evidence" value="ECO:0007669"/>
    <property type="project" value="UniProtKB-UniRule"/>
</dbReference>
<keyword evidence="12 15" id="KW-1278">Translocase</keyword>
<dbReference type="EC" id="7.4.2.8" evidence="15"/>
<dbReference type="AlphaFoldDB" id="A0A1G2I553"/>
<dbReference type="InterPro" id="IPR000185">
    <property type="entry name" value="SecA"/>
</dbReference>
<comment type="catalytic activity">
    <reaction evidence="15">
        <text>ATP + H2O + cellular proteinSide 1 = ADP + phosphate + cellular proteinSide 2.</text>
        <dbReference type="EC" id="7.4.2.8"/>
    </reaction>
</comment>
<evidence type="ECO:0000313" key="21">
    <source>
        <dbReference type="Proteomes" id="UP000178820"/>
    </source>
</evidence>
<dbReference type="PANTHER" id="PTHR30612:SF0">
    <property type="entry name" value="CHLOROPLAST PROTEIN-TRANSPORTING ATPASE"/>
    <property type="match status" value="1"/>
</dbReference>
<evidence type="ECO:0000256" key="13">
    <source>
        <dbReference type="ARBA" id="ARBA00023010"/>
    </source>
</evidence>
<feature type="binding site" evidence="15">
    <location>
        <position position="85"/>
    </location>
    <ligand>
        <name>ATP</name>
        <dbReference type="ChEBI" id="CHEBI:30616"/>
    </ligand>
</feature>
<dbReference type="InterPro" id="IPR004027">
    <property type="entry name" value="SEC_C_motif"/>
</dbReference>
<dbReference type="InterPro" id="IPR036670">
    <property type="entry name" value="SecA_X-link_sf"/>
</dbReference>
<dbReference type="InterPro" id="IPR011116">
    <property type="entry name" value="SecA_Wing/Scaffold"/>
</dbReference>
<evidence type="ECO:0000256" key="12">
    <source>
        <dbReference type="ARBA" id="ARBA00022967"/>
    </source>
</evidence>
<evidence type="ECO:0000256" key="16">
    <source>
        <dbReference type="SAM" id="MobiDB-lite"/>
    </source>
</evidence>